<evidence type="ECO:0000313" key="9">
    <source>
        <dbReference type="EMBL" id="MBB5048996.1"/>
    </source>
</evidence>
<comment type="caution">
    <text evidence="9">The sequence shown here is derived from an EMBL/GenBank/DDBJ whole genome shotgun (WGS) entry which is preliminary data.</text>
</comment>
<evidence type="ECO:0000313" key="10">
    <source>
        <dbReference type="Proteomes" id="UP000542353"/>
    </source>
</evidence>
<dbReference type="GO" id="GO:0016887">
    <property type="term" value="F:ATP hydrolysis activity"/>
    <property type="evidence" value="ECO:0007669"/>
    <property type="project" value="InterPro"/>
</dbReference>
<dbReference type="RefSeq" id="WP_184260512.1">
    <property type="nucleotide sequence ID" value="NZ_JACHIH010000028.1"/>
</dbReference>
<dbReference type="PANTHER" id="PTHR43790">
    <property type="entry name" value="CARBOHYDRATE TRANSPORT ATP-BINDING PROTEIN MG119-RELATED"/>
    <property type="match status" value="1"/>
</dbReference>
<dbReference type="InterPro" id="IPR027417">
    <property type="entry name" value="P-loop_NTPase"/>
</dbReference>
<comment type="similarity">
    <text evidence="1">Belongs to the ABC transporter superfamily.</text>
</comment>
<reference evidence="9 10" key="1">
    <citation type="submission" date="2020-08" db="EMBL/GenBank/DDBJ databases">
        <title>Genomic Encyclopedia of Type Strains, Phase IV (KMG-IV): sequencing the most valuable type-strain genomes for metagenomic binning, comparative biology and taxonomic classification.</title>
        <authorList>
            <person name="Goeker M."/>
        </authorList>
    </citation>
    <scope>NUCLEOTIDE SEQUENCE [LARGE SCALE GENOMIC DNA]</scope>
    <source>
        <strain evidence="9 10">DSM 12706</strain>
    </source>
</reference>
<keyword evidence="4" id="KW-0677">Repeat</keyword>
<evidence type="ECO:0000256" key="7">
    <source>
        <dbReference type="ARBA" id="ARBA00024722"/>
    </source>
</evidence>
<dbReference type="SMART" id="SM00382">
    <property type="entry name" value="AAA"/>
    <property type="match status" value="2"/>
</dbReference>
<dbReference type="SUPFAM" id="SSF52540">
    <property type="entry name" value="P-loop containing nucleoside triphosphate hydrolases"/>
    <property type="match status" value="2"/>
</dbReference>
<gene>
    <name evidence="9" type="ORF">HNR60_003767</name>
</gene>
<dbReference type="CDD" id="cd03215">
    <property type="entry name" value="ABC_Carb_Monos_II"/>
    <property type="match status" value="1"/>
</dbReference>
<evidence type="ECO:0000259" key="8">
    <source>
        <dbReference type="PROSITE" id="PS50893"/>
    </source>
</evidence>
<dbReference type="InterPro" id="IPR003439">
    <property type="entry name" value="ABC_transporter-like_ATP-bd"/>
</dbReference>
<dbReference type="CDD" id="cd03216">
    <property type="entry name" value="ABC_Carb_Monos_I"/>
    <property type="match status" value="1"/>
</dbReference>
<organism evidence="9 10">
    <name type="scientific">Rhodopseudomonas rhenobacensis</name>
    <dbReference type="NCBI Taxonomy" id="87461"/>
    <lineage>
        <taxon>Bacteria</taxon>
        <taxon>Pseudomonadati</taxon>
        <taxon>Pseudomonadota</taxon>
        <taxon>Alphaproteobacteria</taxon>
        <taxon>Hyphomicrobiales</taxon>
        <taxon>Nitrobacteraceae</taxon>
        <taxon>Rhodopseudomonas</taxon>
    </lineage>
</organism>
<name>A0A7W8E1K7_9BRAD</name>
<dbReference type="InterPro" id="IPR050107">
    <property type="entry name" value="ABC_carbohydrate_import_ATPase"/>
</dbReference>
<accession>A0A7W8E1K7</accession>
<feature type="domain" description="ABC transporter" evidence="8">
    <location>
        <begin position="252"/>
        <end position="493"/>
    </location>
</feature>
<keyword evidence="3 9" id="KW-0762">Sugar transport</keyword>
<dbReference type="InterPro" id="IPR017871">
    <property type="entry name" value="ABC_transporter-like_CS"/>
</dbReference>
<keyword evidence="5" id="KW-0547">Nucleotide-binding</keyword>
<dbReference type="InterPro" id="IPR003593">
    <property type="entry name" value="AAA+_ATPase"/>
</dbReference>
<keyword evidence="2" id="KW-0813">Transport</keyword>
<dbReference type="GO" id="GO:0005524">
    <property type="term" value="F:ATP binding"/>
    <property type="evidence" value="ECO:0007669"/>
    <property type="project" value="UniProtKB-KW"/>
</dbReference>
<protein>
    <submittedName>
        <fullName evidence="9">ABC-type sugar transport system ATPase subunit</fullName>
    </submittedName>
</protein>
<dbReference type="Proteomes" id="UP000542353">
    <property type="component" value="Unassembled WGS sequence"/>
</dbReference>
<dbReference type="Pfam" id="PF00005">
    <property type="entry name" value="ABC_tran"/>
    <property type="match status" value="2"/>
</dbReference>
<dbReference type="Gene3D" id="3.40.50.300">
    <property type="entry name" value="P-loop containing nucleotide triphosphate hydrolases"/>
    <property type="match status" value="2"/>
</dbReference>
<dbReference type="EMBL" id="JACHIH010000028">
    <property type="protein sequence ID" value="MBB5048996.1"/>
    <property type="molecule type" value="Genomic_DNA"/>
</dbReference>
<evidence type="ECO:0000256" key="1">
    <source>
        <dbReference type="ARBA" id="ARBA00005417"/>
    </source>
</evidence>
<dbReference type="PROSITE" id="PS00211">
    <property type="entry name" value="ABC_TRANSPORTER_1"/>
    <property type="match status" value="1"/>
</dbReference>
<evidence type="ECO:0000256" key="4">
    <source>
        <dbReference type="ARBA" id="ARBA00022737"/>
    </source>
</evidence>
<comment type="function">
    <text evidence="7">Involved in beta-(1--&gt;2)glucan export. Transmembrane domains (TMD) form a pore in the inner membrane and the ATP-binding domain (NBD) is responsible for energy generation.</text>
</comment>
<feature type="domain" description="ABC transporter" evidence="8">
    <location>
        <begin position="2"/>
        <end position="239"/>
    </location>
</feature>
<keyword evidence="10" id="KW-1185">Reference proteome</keyword>
<evidence type="ECO:0000256" key="6">
    <source>
        <dbReference type="ARBA" id="ARBA00022840"/>
    </source>
</evidence>
<keyword evidence="6" id="KW-0067">ATP-binding</keyword>
<sequence length="509" mass="54827">MLSVNRISKSFAQGQVAALQDVSLSLKQGEIRAICGENGAGKSTLVKILMGIQRPDTGTIHVDGRPAEFLSPRDAQDAGFAQVAQELSIVPSLSVLDNIWLGSNRVPVFHRRREFRDKAQAALSRIGAGHIELDALAGDLSIGQCQMIEIARLLVGDARLLILDEPTATLSDTEIANIFAAIRALKAEGRSVIYITHRLGEVFSICDSVTVLRNGRHIVTMPVGDCDREHLIELMLGRSFEDMYRHQPNETFHEAALSVANLSVPGLVHDLSMTLPRGRLVCIAGQVGSGAHHVLRALAGLSIATGEVSVGGTPMRLNSAAVSRAHNIHFISEDRAAEGIFARMRVLDNVVATRLPLLGWFGLISRSRLRNAAKSLLAQVGVDKTRLDSEIGQLSGGNQQKVLFGRAMGQAPGILLMNEPTRGVDVGARADIYQMMRSFCDQGFGLVMTSTDLEEIVGVADIVITLYRGKFVRRYEGAAITMKDILADITHPPDQASPPAMAISGVTAS</sequence>
<dbReference type="PANTHER" id="PTHR43790:SF9">
    <property type="entry name" value="GALACTOFURANOSE TRANSPORTER ATP-BINDING PROTEIN YTFR"/>
    <property type="match status" value="1"/>
</dbReference>
<evidence type="ECO:0000256" key="2">
    <source>
        <dbReference type="ARBA" id="ARBA00022448"/>
    </source>
</evidence>
<evidence type="ECO:0000256" key="5">
    <source>
        <dbReference type="ARBA" id="ARBA00022741"/>
    </source>
</evidence>
<proteinExistence type="inferred from homology"/>
<dbReference type="PROSITE" id="PS50893">
    <property type="entry name" value="ABC_TRANSPORTER_2"/>
    <property type="match status" value="2"/>
</dbReference>
<dbReference type="AlphaFoldDB" id="A0A7W8E1K7"/>
<evidence type="ECO:0000256" key="3">
    <source>
        <dbReference type="ARBA" id="ARBA00022597"/>
    </source>
</evidence>